<evidence type="ECO:0000256" key="11">
    <source>
        <dbReference type="ARBA" id="ARBA00023180"/>
    </source>
</evidence>
<evidence type="ECO:0000313" key="16">
    <source>
        <dbReference type="Proteomes" id="UP000326396"/>
    </source>
</evidence>
<feature type="transmembrane region" description="Helical" evidence="13">
    <location>
        <begin position="920"/>
        <end position="938"/>
    </location>
</feature>
<evidence type="ECO:0000256" key="13">
    <source>
        <dbReference type="SAM" id="Phobius"/>
    </source>
</evidence>
<evidence type="ECO:0000313" key="15">
    <source>
        <dbReference type="EMBL" id="KAD3338572.1"/>
    </source>
</evidence>
<evidence type="ECO:0000259" key="14">
    <source>
        <dbReference type="PROSITE" id="PS50102"/>
    </source>
</evidence>
<dbReference type="PROSITE" id="PS50102">
    <property type="entry name" value="RRM"/>
    <property type="match status" value="2"/>
</dbReference>
<dbReference type="AlphaFoldDB" id="A0A5N6MDP6"/>
<dbReference type="SUPFAM" id="SSF54928">
    <property type="entry name" value="RNA-binding domain, RBD"/>
    <property type="match status" value="2"/>
</dbReference>
<evidence type="ECO:0000256" key="7">
    <source>
        <dbReference type="ARBA" id="ARBA00022824"/>
    </source>
</evidence>
<keyword evidence="7" id="KW-0256">Endoplasmic reticulum</keyword>
<evidence type="ECO:0000256" key="1">
    <source>
        <dbReference type="ARBA" id="ARBA00004477"/>
    </source>
</evidence>
<dbReference type="Proteomes" id="UP000326396">
    <property type="component" value="Linkage Group LG6"/>
</dbReference>
<feature type="domain" description="RRM" evidence="14">
    <location>
        <begin position="157"/>
        <end position="234"/>
    </location>
</feature>
<feature type="domain" description="RRM" evidence="14">
    <location>
        <begin position="67"/>
        <end position="135"/>
    </location>
</feature>
<dbReference type="SMART" id="SM00360">
    <property type="entry name" value="RRM"/>
    <property type="match status" value="2"/>
</dbReference>
<evidence type="ECO:0000256" key="4">
    <source>
        <dbReference type="ARBA" id="ARBA00022502"/>
    </source>
</evidence>
<dbReference type="InterPro" id="IPR037675">
    <property type="entry name" value="PIG-O_N"/>
</dbReference>
<evidence type="ECO:0000256" key="9">
    <source>
        <dbReference type="ARBA" id="ARBA00022989"/>
    </source>
</evidence>
<feature type="transmembrane region" description="Helical" evidence="13">
    <location>
        <begin position="1157"/>
        <end position="1183"/>
    </location>
</feature>
<dbReference type="Pfam" id="PF00076">
    <property type="entry name" value="RRM_1"/>
    <property type="match status" value="2"/>
</dbReference>
<comment type="pathway">
    <text evidence="2">Glycolipid biosynthesis; glycosylphosphatidylinositol-anchor biosynthesis.</text>
</comment>
<keyword evidence="16" id="KW-1185">Reference proteome</keyword>
<dbReference type="InterPro" id="IPR035979">
    <property type="entry name" value="RBD_domain_sf"/>
</dbReference>
<dbReference type="CDD" id="cd16023">
    <property type="entry name" value="GPI_EPT_3"/>
    <property type="match status" value="1"/>
</dbReference>
<keyword evidence="9 13" id="KW-1133">Transmembrane helix</keyword>
<dbReference type="GO" id="GO:0006506">
    <property type="term" value="P:GPI anchor biosynthetic process"/>
    <property type="evidence" value="ECO:0007669"/>
    <property type="project" value="UniProtKB-UniPathway"/>
</dbReference>
<dbReference type="InterPro" id="IPR017850">
    <property type="entry name" value="Alkaline_phosphatase_core_sf"/>
</dbReference>
<evidence type="ECO:0000256" key="5">
    <source>
        <dbReference type="ARBA" id="ARBA00022679"/>
    </source>
</evidence>
<comment type="caution">
    <text evidence="15">The sequence shown here is derived from an EMBL/GenBank/DDBJ whole genome shotgun (WGS) entry which is preliminary data.</text>
</comment>
<feature type="transmembrane region" description="Helical" evidence="13">
    <location>
        <begin position="1024"/>
        <end position="1046"/>
    </location>
</feature>
<dbReference type="EMBL" id="SZYD01000016">
    <property type="protein sequence ID" value="KAD3338572.1"/>
    <property type="molecule type" value="Genomic_DNA"/>
</dbReference>
<feature type="transmembrane region" description="Helical" evidence="13">
    <location>
        <begin position="348"/>
        <end position="373"/>
    </location>
</feature>
<feature type="transmembrane region" description="Helical" evidence="13">
    <location>
        <begin position="826"/>
        <end position="845"/>
    </location>
</feature>
<feature type="transmembrane region" description="Helical" evidence="13">
    <location>
        <begin position="1204"/>
        <end position="1227"/>
    </location>
</feature>
<comment type="similarity">
    <text evidence="3">Belongs to the PIGG/PIGN/PIGO family. PIGO subfamily.</text>
</comment>
<dbReference type="InterPro" id="IPR048289">
    <property type="entry name" value="RRM2_NsCP33-like"/>
</dbReference>
<dbReference type="PANTHER" id="PTHR23071:SF1">
    <property type="entry name" value="GPI ETHANOLAMINE PHOSPHATE TRANSFERASE 3"/>
    <property type="match status" value="1"/>
</dbReference>
<dbReference type="Pfam" id="PF01663">
    <property type="entry name" value="Phosphodiest"/>
    <property type="match status" value="1"/>
</dbReference>
<dbReference type="CDD" id="cd21608">
    <property type="entry name" value="RRM2_NsCP33_like"/>
    <property type="match status" value="1"/>
</dbReference>
<dbReference type="SUPFAM" id="SSF53649">
    <property type="entry name" value="Alkaline phosphatase-like"/>
    <property type="match status" value="1"/>
</dbReference>
<sequence length="1264" mass="139576">MEELKKRKLEETNNGEITANLSAEQLRSLLEPLAKTQLVDLLSKFGCQYPSIAEEIKSVASADPANRKLFVRGLAWNTTTETLCAAFLEHGDIEEGAVITDKASGKSRGYGFITYKDIYSARKALEAPSKFIDGRMAVCTLACEGASTTSSGDQAQRKLYIGGLSPETTSEMLLVFFMKHGDIEEGSVAYDKDTNHSRGFGFVTYKTLEAAKKAIDDPQKMLGGRSITVKLADTPKNKVMQAQVGMVPAHVADYAESAKPHQHSHPQPNANIGYTYPGVIPYPHQPPPAAAPLPYAIQPQMSYNPYTPRKDSVGSSTAPPMGLTNAVNQRLVRPSEFVTSAMAVTRRWAFTVFLSLLVLHCVAILFFTSGFLLTRTELPYHSHCSDVSRSPCGLQNLTCWTKPAVDRIVIIVLDALRHITSLNLSYSCYPFAHKKPWMDKLQVLHKLASESAARIFKAIADPPTTSLQRLKGLTTGGLPTFIDIGNSFGAPAIVEDNLIHQLIQNGKRIVMMGDDTWTQLFPHHFNKSYPYPSFNVKDLDTVDNGCISHLIPTLYDDDWDLLVAHFLGMDHAGHIFGVDSVQMIDKLKQYNEELEKVVEVLQSQSGKGGLHENTLLLVMGDHGQTVNGDHGGGSPEEVETSIFAMSLKTPPFPVPLEFDTSSCKLDLVCKHVFYKGFNILLDFAATVSALLGIPFPFGSIGRVNPMLYGLVAGTWDLESNNMSHGHNQVKMEEWMHNYAKVLCANSWQVKKYLDVYADSSVIGFSIDDLKHAQEMYSQAVNWSTDSLHDDISSFDALKKQIDLYSNFLASVAELTRTKFTEFDLRLMGIGFGILMTSIFIHLLVIKRVDDMYIANFPSLEINTISFGLVVSCTLVAARACSFLSNSYILEEGKMTSFLLASIALLGLRHSIMTTKMISEAAALVLLISILRFTIEFGLSKQGSLEVSGFYSWMYIADLLPIPPLIILAYLLHKSISSSSCDRLLKFVITGSIFSCILVALHSTLGSSSLSHMTPPIFDGIKGNFIPRVIYIMGIAQLLALAVLQLFEEDKTSNWEETTMMKAIAMLSVWSSPLIILSGKQGPWIALASVAGGWLVSRLKGLDQGYKNGSTGLLARYASPVTQWGFFASCLFFCTGHWCAFDGLRYAAAFIGFDEFTIVPQAILLTIETYGFSHILPTLGLPFLVICQHSTKQSKESLIQLFQVYLIYGLIMAVTTTFTVLCVMIQRRHLMVWGLFAPKFVFDVVGLLLTDVLICVSSVVYFVRT</sequence>
<dbReference type="InterPro" id="IPR039524">
    <property type="entry name" value="PIGO/GPI13"/>
</dbReference>
<keyword evidence="11" id="KW-0325">Glycoprotein</keyword>
<dbReference type="InterPro" id="IPR000504">
    <property type="entry name" value="RRM_dom"/>
</dbReference>
<dbReference type="InterPro" id="IPR012677">
    <property type="entry name" value="Nucleotide-bd_a/b_plait_sf"/>
</dbReference>
<keyword evidence="6 13" id="KW-0812">Transmembrane</keyword>
<keyword evidence="8 12" id="KW-0694">RNA-binding</keyword>
<feature type="transmembrane region" description="Helical" evidence="13">
    <location>
        <begin position="1239"/>
        <end position="1262"/>
    </location>
</feature>
<evidence type="ECO:0000256" key="8">
    <source>
        <dbReference type="ARBA" id="ARBA00022884"/>
    </source>
</evidence>
<dbReference type="Gene3D" id="3.30.70.330">
    <property type="match status" value="2"/>
</dbReference>
<dbReference type="PANTHER" id="PTHR23071">
    <property type="entry name" value="PHOSPHATIDYLINOSITOL GLYCAN"/>
    <property type="match status" value="1"/>
</dbReference>
<dbReference type="UniPathway" id="UPA00196"/>
<feature type="transmembrane region" description="Helical" evidence="13">
    <location>
        <begin position="950"/>
        <end position="971"/>
    </location>
</feature>
<evidence type="ECO:0000256" key="6">
    <source>
        <dbReference type="ARBA" id="ARBA00022692"/>
    </source>
</evidence>
<keyword evidence="4" id="KW-0337">GPI-anchor biosynthesis</keyword>
<comment type="subcellular location">
    <subcellularLocation>
        <location evidence="1">Endoplasmic reticulum membrane</location>
        <topology evidence="1">Multi-pass membrane protein</topology>
    </subcellularLocation>
</comment>
<dbReference type="GO" id="GO:0003723">
    <property type="term" value="F:RNA binding"/>
    <property type="evidence" value="ECO:0007669"/>
    <property type="project" value="UniProtKB-UniRule"/>
</dbReference>
<accession>A0A5N6MDP6</accession>
<keyword evidence="5" id="KW-0808">Transferase</keyword>
<protein>
    <recommendedName>
        <fullName evidence="14">RRM domain-containing protein</fullName>
    </recommendedName>
</protein>
<feature type="transmembrane region" description="Helical" evidence="13">
    <location>
        <begin position="983"/>
        <end position="1004"/>
    </location>
</feature>
<proteinExistence type="inferred from homology"/>
<feature type="transmembrane region" description="Helical" evidence="13">
    <location>
        <begin position="1113"/>
        <end position="1137"/>
    </location>
</feature>
<reference evidence="15 16" key="1">
    <citation type="submission" date="2019-05" db="EMBL/GenBank/DDBJ databases">
        <title>Mikania micrantha, genome provides insights into the molecular mechanism of rapid growth.</title>
        <authorList>
            <person name="Liu B."/>
        </authorList>
    </citation>
    <scope>NUCLEOTIDE SEQUENCE [LARGE SCALE GENOMIC DNA]</scope>
    <source>
        <strain evidence="15">NLD-2019</strain>
        <tissue evidence="15">Leaf</tissue>
    </source>
</reference>
<evidence type="ECO:0000256" key="10">
    <source>
        <dbReference type="ARBA" id="ARBA00023136"/>
    </source>
</evidence>
<evidence type="ECO:0000256" key="12">
    <source>
        <dbReference type="PROSITE-ProRule" id="PRU00176"/>
    </source>
</evidence>
<dbReference type="InterPro" id="IPR002591">
    <property type="entry name" value="Phosphodiest/P_Trfase"/>
</dbReference>
<keyword evidence="10 13" id="KW-0472">Membrane</keyword>
<dbReference type="GO" id="GO:0005789">
    <property type="term" value="C:endoplasmic reticulum membrane"/>
    <property type="evidence" value="ECO:0007669"/>
    <property type="project" value="UniProtKB-SubCell"/>
</dbReference>
<organism evidence="15 16">
    <name type="scientific">Mikania micrantha</name>
    <name type="common">bitter vine</name>
    <dbReference type="NCBI Taxonomy" id="192012"/>
    <lineage>
        <taxon>Eukaryota</taxon>
        <taxon>Viridiplantae</taxon>
        <taxon>Streptophyta</taxon>
        <taxon>Embryophyta</taxon>
        <taxon>Tracheophyta</taxon>
        <taxon>Spermatophyta</taxon>
        <taxon>Magnoliopsida</taxon>
        <taxon>eudicotyledons</taxon>
        <taxon>Gunneridae</taxon>
        <taxon>Pentapetalae</taxon>
        <taxon>asterids</taxon>
        <taxon>campanulids</taxon>
        <taxon>Asterales</taxon>
        <taxon>Asteraceae</taxon>
        <taxon>Asteroideae</taxon>
        <taxon>Heliantheae alliance</taxon>
        <taxon>Eupatorieae</taxon>
        <taxon>Mikania</taxon>
    </lineage>
</organism>
<evidence type="ECO:0000256" key="3">
    <source>
        <dbReference type="ARBA" id="ARBA00008695"/>
    </source>
</evidence>
<dbReference type="OrthoDB" id="272139at2759"/>
<dbReference type="GO" id="GO:0051377">
    <property type="term" value="F:mannose-ethanolamine phosphotransferase activity"/>
    <property type="evidence" value="ECO:0007669"/>
    <property type="project" value="InterPro"/>
</dbReference>
<evidence type="ECO:0000256" key="2">
    <source>
        <dbReference type="ARBA" id="ARBA00004687"/>
    </source>
</evidence>
<dbReference type="Gene3D" id="3.40.720.10">
    <property type="entry name" value="Alkaline Phosphatase, subunit A"/>
    <property type="match status" value="1"/>
</dbReference>
<name>A0A5N6MDP6_9ASTR</name>
<gene>
    <name evidence="15" type="ORF">E3N88_34093</name>
</gene>